<feature type="compositionally biased region" description="Acidic residues" evidence="1">
    <location>
        <begin position="701"/>
        <end position="716"/>
    </location>
</feature>
<dbReference type="Pfam" id="PF12937">
    <property type="entry name" value="F-box-like"/>
    <property type="match status" value="1"/>
</dbReference>
<dbReference type="CDD" id="cd09917">
    <property type="entry name" value="F-box_SF"/>
    <property type="match status" value="1"/>
</dbReference>
<evidence type="ECO:0000313" key="3">
    <source>
        <dbReference type="EMBL" id="KAF9878685.1"/>
    </source>
</evidence>
<dbReference type="SUPFAM" id="SSF81383">
    <property type="entry name" value="F-box domain"/>
    <property type="match status" value="1"/>
</dbReference>
<dbReference type="InterPro" id="IPR036047">
    <property type="entry name" value="F-box-like_dom_sf"/>
</dbReference>
<proteinExistence type="predicted"/>
<evidence type="ECO:0000259" key="2">
    <source>
        <dbReference type="SMART" id="SM00256"/>
    </source>
</evidence>
<evidence type="ECO:0000256" key="1">
    <source>
        <dbReference type="SAM" id="MobiDB-lite"/>
    </source>
</evidence>
<feature type="domain" description="F-box" evidence="2">
    <location>
        <begin position="66"/>
        <end position="106"/>
    </location>
</feature>
<accession>A0A9P6LMQ3</accession>
<dbReference type="GeneID" id="62159378"/>
<dbReference type="Proteomes" id="UP000781932">
    <property type="component" value="Unassembled WGS sequence"/>
</dbReference>
<comment type="caution">
    <text evidence="3">The sequence shown here is derived from an EMBL/GenBank/DDBJ whole genome shotgun (WGS) entry which is preliminary data.</text>
</comment>
<reference evidence="3" key="2">
    <citation type="submission" date="2020-11" db="EMBL/GenBank/DDBJ databases">
        <title>Whole genome sequencing of Colletotrichum sp.</title>
        <authorList>
            <person name="Li H."/>
        </authorList>
    </citation>
    <scope>NUCLEOTIDE SEQUENCE</scope>
    <source>
        <strain evidence="3">CkLH20</strain>
    </source>
</reference>
<dbReference type="SMART" id="SM00256">
    <property type="entry name" value="FBOX"/>
    <property type="match status" value="1"/>
</dbReference>
<dbReference type="RefSeq" id="XP_038748146.1">
    <property type="nucleotide sequence ID" value="XM_038886304.1"/>
</dbReference>
<dbReference type="EMBL" id="JAATWM020000009">
    <property type="protein sequence ID" value="KAF9878685.1"/>
    <property type="molecule type" value="Genomic_DNA"/>
</dbReference>
<organism evidence="3 4">
    <name type="scientific">Colletotrichum karsti</name>
    <dbReference type="NCBI Taxonomy" id="1095194"/>
    <lineage>
        <taxon>Eukaryota</taxon>
        <taxon>Fungi</taxon>
        <taxon>Dikarya</taxon>
        <taxon>Ascomycota</taxon>
        <taxon>Pezizomycotina</taxon>
        <taxon>Sordariomycetes</taxon>
        <taxon>Hypocreomycetidae</taxon>
        <taxon>Glomerellales</taxon>
        <taxon>Glomerellaceae</taxon>
        <taxon>Colletotrichum</taxon>
        <taxon>Colletotrichum boninense species complex</taxon>
    </lineage>
</organism>
<sequence length="716" mass="83352">MSAESVSPNSLSEQFSRLTSEGESANVPLRRALLENLVEVLSPWDFIHLRTLLRNKKPGLADFCDLPNEVVALVTSQLSCKDVFACAAVSRAWRQACTRDVVVTDLVKVYFPDYEDIITQSIIPKEAAVSSGPYLWRALAVVAAQNLTRMEGNYISHLKVSIEPATIVKDRFYAKTKSFKKYKQLMSGPDAREAHKKLQQQQSHEENDCYAYSSGRVAFNGDAYSFFIDDLNTRNRIYVTLPDAVLKGQKDFVVYQMTDRLVILLDGATRRALIVYNLQNRQFRRVTLPNRMMEMYVDKETIAMTFPPPALPHVWRWRGGLIKLPDPTPHGIKHKFHNMDGLPPWCGFIFHHSDPEVLYFVSNCPSGPFSKPKKKFSVSPGEFQNSDDEIQLYIQRMKEEDDYDDIHDDEDEHTTGHQIAVHKFENFKYTKSFRRYTKFPLYNQFLNRCRKMNSYGLYNLAVSISDRFLIFETPPYVLGHINFDTRNEVFSVRRQIITGQMRMHDFQSPEDLPRRVDEIQGGIVWNNQVYHLQDVEVDERQETETRWPEVLAGENAICVSDQSSTLVMAHEKKFKFKGGIRHLGVDDDFVVALSKHEYVAWNFRNWQQASKPWIPNKGTSRLWLRIPAIQRECPHFNEETEEDENAIECDGPERPEACFACEEVFRKEYLHGLVHGKRRRRRTRDYRSDDESEIGGYGWYDYDDFSDEYDDDDDEY</sequence>
<dbReference type="OrthoDB" id="1918685at2759"/>
<gene>
    <name evidence="3" type="ORF">CkaCkLH20_03585</name>
</gene>
<dbReference type="AlphaFoldDB" id="A0A9P6LMQ3"/>
<evidence type="ECO:0000313" key="4">
    <source>
        <dbReference type="Proteomes" id="UP000781932"/>
    </source>
</evidence>
<protein>
    <recommendedName>
        <fullName evidence="2">F-box domain-containing protein</fullName>
    </recommendedName>
</protein>
<reference evidence="3" key="1">
    <citation type="submission" date="2020-03" db="EMBL/GenBank/DDBJ databases">
        <authorList>
            <person name="He L."/>
        </authorList>
    </citation>
    <scope>NUCLEOTIDE SEQUENCE</scope>
    <source>
        <strain evidence="3">CkLH20</strain>
    </source>
</reference>
<feature type="region of interest" description="Disordered" evidence="1">
    <location>
        <begin position="684"/>
        <end position="716"/>
    </location>
</feature>
<keyword evidence="4" id="KW-1185">Reference proteome</keyword>
<dbReference type="InterPro" id="IPR001810">
    <property type="entry name" value="F-box_dom"/>
</dbReference>
<dbReference type="Gene3D" id="1.20.1280.50">
    <property type="match status" value="1"/>
</dbReference>
<name>A0A9P6LMQ3_9PEZI</name>